<evidence type="ECO:0000256" key="2">
    <source>
        <dbReference type="ARBA" id="ARBA00022801"/>
    </source>
</evidence>
<name>A0A9N9AIJ5_FUNMO</name>
<keyword evidence="7" id="KW-1185">Reference proteome</keyword>
<dbReference type="AlphaFoldDB" id="A0A9N9AIJ5"/>
<dbReference type="Proteomes" id="UP000789375">
    <property type="component" value="Unassembled WGS sequence"/>
</dbReference>
<dbReference type="PANTHER" id="PTHR12486">
    <property type="entry name" value="APRATAXIN-RELATED"/>
    <property type="match status" value="1"/>
</dbReference>
<feature type="non-terminal residue" evidence="6">
    <location>
        <position position="126"/>
    </location>
</feature>
<dbReference type="GO" id="GO:0016787">
    <property type="term" value="F:hydrolase activity"/>
    <property type="evidence" value="ECO:0007669"/>
    <property type="project" value="UniProtKB-KW"/>
</dbReference>
<dbReference type="Pfam" id="PF11969">
    <property type="entry name" value="DcpS_C"/>
    <property type="match status" value="1"/>
</dbReference>
<evidence type="ECO:0000313" key="6">
    <source>
        <dbReference type="EMBL" id="CAG8530850.1"/>
    </source>
</evidence>
<dbReference type="SUPFAM" id="SSF54197">
    <property type="entry name" value="HIT-like"/>
    <property type="match status" value="1"/>
</dbReference>
<keyword evidence="2" id="KW-0378">Hydrolase</keyword>
<dbReference type="InterPro" id="IPR036265">
    <property type="entry name" value="HIT-like_sf"/>
</dbReference>
<accession>A0A9N9AIJ5</accession>
<reference evidence="6" key="1">
    <citation type="submission" date="2021-06" db="EMBL/GenBank/DDBJ databases">
        <authorList>
            <person name="Kallberg Y."/>
            <person name="Tangrot J."/>
            <person name="Rosling A."/>
        </authorList>
    </citation>
    <scope>NUCLEOTIDE SEQUENCE</scope>
    <source>
        <strain evidence="6">87-6 pot B 2015</strain>
    </source>
</reference>
<evidence type="ECO:0000256" key="1">
    <source>
        <dbReference type="ARBA" id="ARBA00022741"/>
    </source>
</evidence>
<dbReference type="InterPro" id="IPR001310">
    <property type="entry name" value="Histidine_triad_HIT"/>
</dbReference>
<comment type="caution">
    <text evidence="6">The sequence shown here is derived from an EMBL/GenBank/DDBJ whole genome shotgun (WGS) entry which is preliminary data.</text>
</comment>
<protein>
    <submittedName>
        <fullName evidence="6">11671_t:CDS:1</fullName>
    </submittedName>
</protein>
<dbReference type="PRINTS" id="PR00332">
    <property type="entry name" value="HISTRIAD"/>
</dbReference>
<dbReference type="EMBL" id="CAJVPP010001047">
    <property type="protein sequence ID" value="CAG8530850.1"/>
    <property type="molecule type" value="Genomic_DNA"/>
</dbReference>
<evidence type="ECO:0000256" key="4">
    <source>
        <dbReference type="PROSITE-ProRule" id="PRU00464"/>
    </source>
</evidence>
<sequence>ANNKDSERIVYEDERIIVFHDKKPAAKMHLLIIPRDHIDTVKTLSPNDVPLLRHMIDIGNRLLSESGFQLPQTRIGFHVPPYNSVKHLHLHCLGLPFRNRFIGIRYMEWMPWYCSGEKILNALSSG</sequence>
<dbReference type="PANTHER" id="PTHR12486:SF5">
    <property type="entry name" value="ADENOSINE 5'-MONOPHOSPHORAMIDASE HINT3"/>
    <property type="match status" value="1"/>
</dbReference>
<organism evidence="6 7">
    <name type="scientific">Funneliformis mosseae</name>
    <name type="common">Endomycorrhizal fungus</name>
    <name type="synonym">Glomus mosseae</name>
    <dbReference type="NCBI Taxonomy" id="27381"/>
    <lineage>
        <taxon>Eukaryota</taxon>
        <taxon>Fungi</taxon>
        <taxon>Fungi incertae sedis</taxon>
        <taxon>Mucoromycota</taxon>
        <taxon>Glomeromycotina</taxon>
        <taxon>Glomeromycetes</taxon>
        <taxon>Glomerales</taxon>
        <taxon>Glomeraceae</taxon>
        <taxon>Funneliformis</taxon>
    </lineage>
</organism>
<evidence type="ECO:0000259" key="5">
    <source>
        <dbReference type="PROSITE" id="PS51084"/>
    </source>
</evidence>
<evidence type="ECO:0000256" key="3">
    <source>
        <dbReference type="PIRSR" id="PIRSR601310-1"/>
    </source>
</evidence>
<feature type="domain" description="HIT" evidence="5">
    <location>
        <begin position="1"/>
        <end position="102"/>
    </location>
</feature>
<dbReference type="PROSITE" id="PS51084">
    <property type="entry name" value="HIT_2"/>
    <property type="match status" value="1"/>
</dbReference>
<dbReference type="Gene3D" id="3.30.428.10">
    <property type="entry name" value="HIT-like"/>
    <property type="match status" value="1"/>
</dbReference>
<proteinExistence type="predicted"/>
<feature type="active site" description="Tele-AMP-histidine intermediate" evidence="3">
    <location>
        <position position="91"/>
    </location>
</feature>
<evidence type="ECO:0000313" key="7">
    <source>
        <dbReference type="Proteomes" id="UP000789375"/>
    </source>
</evidence>
<gene>
    <name evidence="6" type="ORF">FMOSSE_LOCUS5502</name>
</gene>
<dbReference type="InterPro" id="IPR011146">
    <property type="entry name" value="HIT-like"/>
</dbReference>
<feature type="short sequence motif" description="Histidine triad motif" evidence="4">
    <location>
        <begin position="87"/>
        <end position="91"/>
    </location>
</feature>
<keyword evidence="1" id="KW-0547">Nucleotide-binding</keyword>
<dbReference type="GO" id="GO:0000166">
    <property type="term" value="F:nucleotide binding"/>
    <property type="evidence" value="ECO:0007669"/>
    <property type="project" value="UniProtKB-KW"/>
</dbReference>